<reference evidence="1 2" key="1">
    <citation type="journal article" date="2018" name="J. Allergy Clin. Immunol.">
        <title>High-quality assembly of Dermatophagoides pteronyssinus genome and transcriptome reveals a wide range of novel allergens.</title>
        <authorList>
            <person name="Liu X.Y."/>
            <person name="Yang K.Y."/>
            <person name="Wang M.Q."/>
            <person name="Kwok J.S."/>
            <person name="Zeng X."/>
            <person name="Yang Z."/>
            <person name="Xiao X.J."/>
            <person name="Lau C.P."/>
            <person name="Li Y."/>
            <person name="Huang Z.M."/>
            <person name="Ba J.G."/>
            <person name="Yim A.K."/>
            <person name="Ouyang C.Y."/>
            <person name="Ngai S.M."/>
            <person name="Chan T.F."/>
            <person name="Leung E.L."/>
            <person name="Liu L."/>
            <person name="Liu Z.G."/>
            <person name="Tsui S.K."/>
        </authorList>
    </citation>
    <scope>NUCLEOTIDE SEQUENCE [LARGE SCALE GENOMIC DNA]</scope>
    <source>
        <strain evidence="1">Derp</strain>
    </source>
</reference>
<accession>A0ABQ8JJ08</accession>
<name>A0ABQ8JJ08_DERPT</name>
<gene>
    <name evidence="1" type="ORF">DERP_003153</name>
</gene>
<sequence>MFPNQSSATTNFSISELSKMKKMRAHIYYRMLNFLVNLIIEEEKKIRCPIIFAKYQSIYLEFLFMFVRVEIGGGYRILATVCCRVNRAKETICYNGVVLMMMM</sequence>
<evidence type="ECO:0000313" key="2">
    <source>
        <dbReference type="Proteomes" id="UP000887458"/>
    </source>
</evidence>
<evidence type="ECO:0000313" key="1">
    <source>
        <dbReference type="EMBL" id="KAH9422477.1"/>
    </source>
</evidence>
<comment type="caution">
    <text evidence="1">The sequence shown here is derived from an EMBL/GenBank/DDBJ whole genome shotgun (WGS) entry which is preliminary data.</text>
</comment>
<dbReference type="EMBL" id="NJHN03000036">
    <property type="protein sequence ID" value="KAH9422477.1"/>
    <property type="molecule type" value="Genomic_DNA"/>
</dbReference>
<dbReference type="Proteomes" id="UP000887458">
    <property type="component" value="Unassembled WGS sequence"/>
</dbReference>
<feature type="non-terminal residue" evidence="1">
    <location>
        <position position="103"/>
    </location>
</feature>
<reference evidence="1 2" key="2">
    <citation type="journal article" date="2022" name="Mol. Biol. Evol.">
        <title>Comparative Genomics Reveals Insights into the Divergent Evolution of Astigmatic Mites and Household Pest Adaptations.</title>
        <authorList>
            <person name="Xiong Q."/>
            <person name="Wan A.T."/>
            <person name="Liu X."/>
            <person name="Fung C.S."/>
            <person name="Xiao X."/>
            <person name="Malainual N."/>
            <person name="Hou J."/>
            <person name="Wang L."/>
            <person name="Wang M."/>
            <person name="Yang K.Y."/>
            <person name="Cui Y."/>
            <person name="Leung E.L."/>
            <person name="Nong W."/>
            <person name="Shin S.K."/>
            <person name="Au S.W."/>
            <person name="Jeong K.Y."/>
            <person name="Chew F.T."/>
            <person name="Hui J.H."/>
            <person name="Leung T.F."/>
            <person name="Tungtrongchitr A."/>
            <person name="Zhong N."/>
            <person name="Liu Z."/>
            <person name="Tsui S.K."/>
        </authorList>
    </citation>
    <scope>NUCLEOTIDE SEQUENCE [LARGE SCALE GENOMIC DNA]</scope>
    <source>
        <strain evidence="1">Derp</strain>
    </source>
</reference>
<protein>
    <submittedName>
        <fullName evidence="1">Uncharacterized protein</fullName>
    </submittedName>
</protein>
<keyword evidence="2" id="KW-1185">Reference proteome</keyword>
<organism evidence="1 2">
    <name type="scientific">Dermatophagoides pteronyssinus</name>
    <name type="common">European house dust mite</name>
    <dbReference type="NCBI Taxonomy" id="6956"/>
    <lineage>
        <taxon>Eukaryota</taxon>
        <taxon>Metazoa</taxon>
        <taxon>Ecdysozoa</taxon>
        <taxon>Arthropoda</taxon>
        <taxon>Chelicerata</taxon>
        <taxon>Arachnida</taxon>
        <taxon>Acari</taxon>
        <taxon>Acariformes</taxon>
        <taxon>Sarcoptiformes</taxon>
        <taxon>Astigmata</taxon>
        <taxon>Psoroptidia</taxon>
        <taxon>Analgoidea</taxon>
        <taxon>Pyroglyphidae</taxon>
        <taxon>Dermatophagoidinae</taxon>
        <taxon>Dermatophagoides</taxon>
    </lineage>
</organism>
<proteinExistence type="predicted"/>